<reference evidence="2" key="1">
    <citation type="submission" date="2015-11" db="EMBL/GenBank/DDBJ databases">
        <title>De novo transcriptome assembly of four potential Pierce s Disease insect vectors from Arizona vineyards.</title>
        <authorList>
            <person name="Tassone E.E."/>
        </authorList>
    </citation>
    <scope>NUCLEOTIDE SEQUENCE</scope>
</reference>
<protein>
    <submittedName>
        <fullName evidence="2">Uncharacterized protein</fullName>
    </submittedName>
</protein>
<keyword evidence="1" id="KW-0175">Coiled coil</keyword>
<gene>
    <name evidence="2" type="ORF">g.4481</name>
</gene>
<dbReference type="EMBL" id="GEBQ01006890">
    <property type="protein sequence ID" value="JAT33087.1"/>
    <property type="molecule type" value="Transcribed_RNA"/>
</dbReference>
<accession>A0A1B6MAZ5</accession>
<sequence>MTGLNRILGIAPESMTEQEKEGLYFDIAHFEGAQNISHDQLKLIFRISQEILTYKGEQVESLVSEIENLAARQGEDEARRHQSLVDEIESLQRQLLHTRKFNTLSGGNLDEIQQELVKAEMKIEQLVAELQTAERELLNEKKEVEKFASQVAELEREKGELRGELAALQRESIEQQEVRLQAESPRTASLKQRNLVETVRHKNKHITQLLVDIETMEK</sequence>
<evidence type="ECO:0000313" key="2">
    <source>
        <dbReference type="EMBL" id="JAT33087.1"/>
    </source>
</evidence>
<evidence type="ECO:0000256" key="1">
    <source>
        <dbReference type="SAM" id="Coils"/>
    </source>
</evidence>
<organism evidence="2">
    <name type="scientific">Graphocephala atropunctata</name>
    <dbReference type="NCBI Taxonomy" id="36148"/>
    <lineage>
        <taxon>Eukaryota</taxon>
        <taxon>Metazoa</taxon>
        <taxon>Ecdysozoa</taxon>
        <taxon>Arthropoda</taxon>
        <taxon>Hexapoda</taxon>
        <taxon>Insecta</taxon>
        <taxon>Pterygota</taxon>
        <taxon>Neoptera</taxon>
        <taxon>Paraneoptera</taxon>
        <taxon>Hemiptera</taxon>
        <taxon>Auchenorrhyncha</taxon>
        <taxon>Membracoidea</taxon>
        <taxon>Cicadellidae</taxon>
        <taxon>Cicadellinae</taxon>
        <taxon>Cicadellini</taxon>
        <taxon>Graphocephala</taxon>
    </lineage>
</organism>
<dbReference type="AlphaFoldDB" id="A0A1B6MAZ5"/>
<name>A0A1B6MAZ5_9HEMI</name>
<proteinExistence type="predicted"/>
<feature type="non-terminal residue" evidence="2">
    <location>
        <position position="218"/>
    </location>
</feature>
<feature type="coiled-coil region" evidence="1">
    <location>
        <begin position="109"/>
        <end position="171"/>
    </location>
</feature>